<accession>A0A2S3U927</accession>
<proteinExistence type="predicted"/>
<name>A0A2S3U927_LACPN</name>
<dbReference type="AlphaFoldDB" id="A0A2S3U927"/>
<evidence type="ECO:0000313" key="1">
    <source>
        <dbReference type="EMBL" id="POD88840.1"/>
    </source>
</evidence>
<sequence length="197" mass="22279">MLVVYGHIKDREDFILHNKPIINGDYSIGIDFEVVVDAVSLDTKAMPIEESNALILDQINKKYHTDFRINSSFINPLHIKELISSDAKIINKVNDDIFAYQYSEARALIDKKYYLGAACVFGVALERVCILIAQHNNLEIKKDKTELGFFAYKLFNAKIISDAFKKRLLGAAKFRNLSAHSNGQAVKSDGFDIRCCN</sequence>
<reference evidence="1 2" key="1">
    <citation type="submission" date="2017-06" db="EMBL/GenBank/DDBJ databases">
        <title>Genome sequence of Lactobacillus plantarum subsp. plantarum strain SRCM101258.</title>
        <authorList>
            <person name="Cho S.H."/>
        </authorList>
    </citation>
    <scope>NUCLEOTIDE SEQUENCE [LARGE SCALE GENOMIC DNA]</scope>
    <source>
        <strain evidence="1 2">SRCM101258</strain>
    </source>
</reference>
<dbReference type="Proteomes" id="UP000236990">
    <property type="component" value="Unassembled WGS sequence"/>
</dbReference>
<evidence type="ECO:0008006" key="3">
    <source>
        <dbReference type="Google" id="ProtNLM"/>
    </source>
</evidence>
<dbReference type="EMBL" id="NKCZ01000059">
    <property type="protein sequence ID" value="POD88840.1"/>
    <property type="molecule type" value="Genomic_DNA"/>
</dbReference>
<comment type="caution">
    <text evidence="1">The sequence shown here is derived from an EMBL/GenBank/DDBJ whole genome shotgun (WGS) entry which is preliminary data.</text>
</comment>
<protein>
    <recommendedName>
        <fullName evidence="3">DUF4145 domain-containing protein</fullName>
    </recommendedName>
</protein>
<evidence type="ECO:0000313" key="2">
    <source>
        <dbReference type="Proteomes" id="UP000236990"/>
    </source>
</evidence>
<gene>
    <name evidence="1" type="ORF">S101258_00444</name>
</gene>
<organism evidence="1 2">
    <name type="scientific">Lactiplantibacillus plantarum subsp. plantarum</name>
    <dbReference type="NCBI Taxonomy" id="337330"/>
    <lineage>
        <taxon>Bacteria</taxon>
        <taxon>Bacillati</taxon>
        <taxon>Bacillota</taxon>
        <taxon>Bacilli</taxon>
        <taxon>Lactobacillales</taxon>
        <taxon>Lactobacillaceae</taxon>
        <taxon>Lactiplantibacillus</taxon>
    </lineage>
</organism>